<keyword evidence="3" id="KW-1185">Reference proteome</keyword>
<sequence>MEVSETLKKAWTAVEDAGLPEKIQEVAFREAVRLLAPTQVVAVAPATAPRTSGQTGKPGATSGSPGSGTNGGDSNGDGSKITEAESTILDNVEQHTGVSREKLEELVHLDNGVLKVSLPGIKLGKNNADKTRAIAQILTIVRGFGLNESETSLELVRAEAQRLKCYDSANFSSQIKALNGYLITGSGTNRHIRAKSAAINGFPAFVDSLLDES</sequence>
<reference evidence="2" key="1">
    <citation type="journal article" date="2014" name="Int. J. Syst. Evol. Microbiol.">
        <title>Complete genome sequence of Corynebacterium casei LMG S-19264T (=DSM 44701T), isolated from a smear-ripened cheese.</title>
        <authorList>
            <consortium name="US DOE Joint Genome Institute (JGI-PGF)"/>
            <person name="Walter F."/>
            <person name="Albersmeier A."/>
            <person name="Kalinowski J."/>
            <person name="Ruckert C."/>
        </authorList>
    </citation>
    <scope>NUCLEOTIDE SEQUENCE</scope>
    <source>
        <strain evidence="2">CGMCC 1.15794</strain>
    </source>
</reference>
<evidence type="ECO:0000313" key="2">
    <source>
        <dbReference type="EMBL" id="GGH49517.1"/>
    </source>
</evidence>
<dbReference type="EMBL" id="BMJY01000017">
    <property type="protein sequence ID" value="GGH49517.1"/>
    <property type="molecule type" value="Genomic_DNA"/>
</dbReference>
<dbReference type="Proteomes" id="UP000657592">
    <property type="component" value="Unassembled WGS sequence"/>
</dbReference>
<proteinExistence type="predicted"/>
<reference evidence="2" key="2">
    <citation type="submission" date="2020-09" db="EMBL/GenBank/DDBJ databases">
        <authorList>
            <person name="Sun Q."/>
            <person name="Zhou Y."/>
        </authorList>
    </citation>
    <scope>NUCLEOTIDE SEQUENCE</scope>
    <source>
        <strain evidence="2">CGMCC 1.15794</strain>
    </source>
</reference>
<organism evidence="2 3">
    <name type="scientific">Microbacterium album</name>
    <dbReference type="NCBI Taxonomy" id="2053191"/>
    <lineage>
        <taxon>Bacteria</taxon>
        <taxon>Bacillati</taxon>
        <taxon>Actinomycetota</taxon>
        <taxon>Actinomycetes</taxon>
        <taxon>Micrococcales</taxon>
        <taxon>Microbacteriaceae</taxon>
        <taxon>Microbacterium</taxon>
    </lineage>
</organism>
<dbReference type="AlphaFoldDB" id="A0A917IHE7"/>
<gene>
    <name evidence="2" type="ORF">GCM10010921_27690</name>
</gene>
<comment type="caution">
    <text evidence="2">The sequence shown here is derived from an EMBL/GenBank/DDBJ whole genome shotgun (WGS) entry which is preliminary data.</text>
</comment>
<evidence type="ECO:0000256" key="1">
    <source>
        <dbReference type="SAM" id="MobiDB-lite"/>
    </source>
</evidence>
<name>A0A917IHE7_9MICO</name>
<dbReference type="RefSeq" id="WP_188756895.1">
    <property type="nucleotide sequence ID" value="NZ_BMJY01000017.1"/>
</dbReference>
<evidence type="ECO:0000313" key="3">
    <source>
        <dbReference type="Proteomes" id="UP000657592"/>
    </source>
</evidence>
<feature type="region of interest" description="Disordered" evidence="1">
    <location>
        <begin position="46"/>
        <end position="81"/>
    </location>
</feature>
<feature type="compositionally biased region" description="Low complexity" evidence="1">
    <location>
        <begin position="46"/>
        <end position="64"/>
    </location>
</feature>
<protein>
    <submittedName>
        <fullName evidence="2">Uncharacterized protein</fullName>
    </submittedName>
</protein>
<feature type="compositionally biased region" description="Gly residues" evidence="1">
    <location>
        <begin position="65"/>
        <end position="75"/>
    </location>
</feature>
<accession>A0A917IHE7</accession>